<accession>A0A1M5YS43</accession>
<dbReference type="RefSeq" id="WP_072745037.1">
    <property type="nucleotide sequence ID" value="NZ_FQXR01000015.1"/>
</dbReference>
<keyword evidence="2" id="KW-0472">Membrane</keyword>
<sequence>MQEMREIIINYNIEIIIGMAVAFFVLLILYIVEQFRMNRITEKYNALVKDVDGVNLEQLILETLKEVDEIKLDCDKLEKQYLELDSRLRFSIQRVGVVRYNAFADLGSELSYSIALLDDELNGLILTSIYGRENSTSYTKPIVKGKSKYALSVEEMQAIDRAIRRE</sequence>
<keyword evidence="2" id="KW-1133">Transmembrane helix</keyword>
<keyword evidence="4" id="KW-1185">Reference proteome</keyword>
<name>A0A1M5YS43_9FIRM</name>
<dbReference type="InterPro" id="IPR027981">
    <property type="entry name" value="DUF4446"/>
</dbReference>
<dbReference type="OrthoDB" id="5244042at2"/>
<proteinExistence type="predicted"/>
<evidence type="ECO:0000256" key="1">
    <source>
        <dbReference type="SAM" id="Coils"/>
    </source>
</evidence>
<evidence type="ECO:0000313" key="4">
    <source>
        <dbReference type="Proteomes" id="UP000184389"/>
    </source>
</evidence>
<dbReference type="EMBL" id="FQXR01000015">
    <property type="protein sequence ID" value="SHI14927.1"/>
    <property type="molecule type" value="Genomic_DNA"/>
</dbReference>
<keyword evidence="1" id="KW-0175">Coiled coil</keyword>
<feature type="coiled-coil region" evidence="1">
    <location>
        <begin position="60"/>
        <end position="87"/>
    </location>
</feature>
<dbReference type="STRING" id="1123281.SAMN02745180_02405"/>
<evidence type="ECO:0008006" key="5">
    <source>
        <dbReference type="Google" id="ProtNLM"/>
    </source>
</evidence>
<dbReference type="Proteomes" id="UP000184389">
    <property type="component" value="Unassembled WGS sequence"/>
</dbReference>
<evidence type="ECO:0000256" key="2">
    <source>
        <dbReference type="SAM" id="Phobius"/>
    </source>
</evidence>
<organism evidence="3 4">
    <name type="scientific">Sporanaerobacter acetigenes DSM 13106</name>
    <dbReference type="NCBI Taxonomy" id="1123281"/>
    <lineage>
        <taxon>Bacteria</taxon>
        <taxon>Bacillati</taxon>
        <taxon>Bacillota</taxon>
        <taxon>Tissierellia</taxon>
        <taxon>Tissierellales</taxon>
        <taxon>Sporanaerobacteraceae</taxon>
        <taxon>Sporanaerobacter</taxon>
    </lineage>
</organism>
<feature type="transmembrane region" description="Helical" evidence="2">
    <location>
        <begin position="12"/>
        <end position="32"/>
    </location>
</feature>
<dbReference type="Pfam" id="PF14584">
    <property type="entry name" value="DUF4446"/>
    <property type="match status" value="1"/>
</dbReference>
<evidence type="ECO:0000313" key="3">
    <source>
        <dbReference type="EMBL" id="SHI14927.1"/>
    </source>
</evidence>
<reference evidence="3 4" key="1">
    <citation type="submission" date="2016-11" db="EMBL/GenBank/DDBJ databases">
        <authorList>
            <person name="Jaros S."/>
            <person name="Januszkiewicz K."/>
            <person name="Wedrychowicz H."/>
        </authorList>
    </citation>
    <scope>NUCLEOTIDE SEQUENCE [LARGE SCALE GENOMIC DNA]</scope>
    <source>
        <strain evidence="3 4">DSM 13106</strain>
    </source>
</reference>
<protein>
    <recommendedName>
        <fullName evidence="5">DUF4446 domain-containing protein</fullName>
    </recommendedName>
</protein>
<dbReference type="AlphaFoldDB" id="A0A1M5YS43"/>
<gene>
    <name evidence="3" type="ORF">SAMN02745180_02405</name>
</gene>
<keyword evidence="2" id="KW-0812">Transmembrane</keyword>